<sequence length="137" mass="15634">LNNGENELVWVTHDETTFYIYYGPHSVWGPEREQPLCKKGLGFTIHISDFLTETIGPLKDNQEKILGANRDGYWDLVKLLKQVQWVIKIFEQTYPRCVGIFAFDNATFHKAFSEDALVASKMNLGLGGLAPKMHETM</sequence>
<dbReference type="PANTHER" id="PTHR35871">
    <property type="entry name" value="EXPRESSED PROTEIN"/>
    <property type="match status" value="1"/>
</dbReference>
<dbReference type="PANTHER" id="PTHR35871:SF1">
    <property type="entry name" value="CXC1-LIKE CYSTEINE CLUSTER ASSOCIATED WITH KDZ TRANSPOSASES DOMAIN-CONTAINING PROTEIN"/>
    <property type="match status" value="1"/>
</dbReference>
<dbReference type="EMBL" id="CAJVQB010081685">
    <property type="protein sequence ID" value="CAG8845986.1"/>
    <property type="molecule type" value="Genomic_DNA"/>
</dbReference>
<evidence type="ECO:0000313" key="1">
    <source>
        <dbReference type="EMBL" id="CAG8845986.1"/>
    </source>
</evidence>
<organism evidence="1 2">
    <name type="scientific">Gigaspora margarita</name>
    <dbReference type="NCBI Taxonomy" id="4874"/>
    <lineage>
        <taxon>Eukaryota</taxon>
        <taxon>Fungi</taxon>
        <taxon>Fungi incertae sedis</taxon>
        <taxon>Mucoromycota</taxon>
        <taxon>Glomeromycotina</taxon>
        <taxon>Glomeromycetes</taxon>
        <taxon>Diversisporales</taxon>
        <taxon>Gigasporaceae</taxon>
        <taxon>Gigaspora</taxon>
    </lineage>
</organism>
<gene>
    <name evidence="1" type="ORF">GMARGA_LOCUS37937</name>
</gene>
<dbReference type="Proteomes" id="UP000789901">
    <property type="component" value="Unassembled WGS sequence"/>
</dbReference>
<reference evidence="1 2" key="1">
    <citation type="submission" date="2021-06" db="EMBL/GenBank/DDBJ databases">
        <authorList>
            <person name="Kallberg Y."/>
            <person name="Tangrot J."/>
            <person name="Rosling A."/>
        </authorList>
    </citation>
    <scope>NUCLEOTIDE SEQUENCE [LARGE SCALE GENOMIC DNA]</scope>
    <source>
        <strain evidence="1 2">120-4 pot B 10/14</strain>
    </source>
</reference>
<comment type="caution">
    <text evidence="1">The sequence shown here is derived from an EMBL/GenBank/DDBJ whole genome shotgun (WGS) entry which is preliminary data.</text>
</comment>
<keyword evidence="2" id="KW-1185">Reference proteome</keyword>
<accession>A0ABN7X3N5</accession>
<name>A0ABN7X3N5_GIGMA</name>
<protein>
    <submittedName>
        <fullName evidence="1">1953_t:CDS:1</fullName>
    </submittedName>
</protein>
<feature type="non-terminal residue" evidence="1">
    <location>
        <position position="1"/>
    </location>
</feature>
<evidence type="ECO:0000313" key="2">
    <source>
        <dbReference type="Proteomes" id="UP000789901"/>
    </source>
</evidence>
<proteinExistence type="predicted"/>